<keyword evidence="7" id="KW-0808">Transferase</keyword>
<evidence type="ECO:0000256" key="8">
    <source>
        <dbReference type="ARBA" id="ARBA00022777"/>
    </source>
</evidence>
<dbReference type="Gene3D" id="3.30.450.20">
    <property type="entry name" value="PAS domain"/>
    <property type="match status" value="1"/>
</dbReference>
<dbReference type="SMART" id="SM00065">
    <property type="entry name" value="GAF"/>
    <property type="match status" value="1"/>
</dbReference>
<dbReference type="GO" id="GO:0009881">
    <property type="term" value="F:photoreceptor activity"/>
    <property type="evidence" value="ECO:0007669"/>
    <property type="project" value="UniProtKB-KW"/>
</dbReference>
<dbReference type="CDD" id="cd00082">
    <property type="entry name" value="HisKA"/>
    <property type="match status" value="1"/>
</dbReference>
<comment type="caution">
    <text evidence="14">The sequence shown here is derived from an EMBL/GenBank/DDBJ whole genome shotgun (WGS) entry which is preliminary data.</text>
</comment>
<evidence type="ECO:0000256" key="5">
    <source>
        <dbReference type="ARBA" id="ARBA00022553"/>
    </source>
</evidence>
<dbReference type="InterPro" id="IPR036890">
    <property type="entry name" value="HATPase_C_sf"/>
</dbReference>
<dbReference type="InterPro" id="IPR036097">
    <property type="entry name" value="HisK_dim/P_sf"/>
</dbReference>
<protein>
    <recommendedName>
        <fullName evidence="3">histidine kinase</fullName>
        <ecNumber evidence="3">2.7.13.3</ecNumber>
    </recommendedName>
</protein>
<evidence type="ECO:0000259" key="12">
    <source>
        <dbReference type="PROSITE" id="PS50046"/>
    </source>
</evidence>
<organism evidence="14 15">
    <name type="scientific">Rhodovastum atsumiense</name>
    <dbReference type="NCBI Taxonomy" id="504468"/>
    <lineage>
        <taxon>Bacteria</taxon>
        <taxon>Pseudomonadati</taxon>
        <taxon>Pseudomonadota</taxon>
        <taxon>Alphaproteobacteria</taxon>
        <taxon>Acetobacterales</taxon>
        <taxon>Acetobacteraceae</taxon>
        <taxon>Rhodovastum</taxon>
    </lineage>
</organism>
<keyword evidence="9" id="KW-0157">Chromophore</keyword>
<dbReference type="FunFam" id="3.30.565.10:FF:000006">
    <property type="entry name" value="Sensor histidine kinase WalK"/>
    <property type="match status" value="1"/>
</dbReference>
<evidence type="ECO:0000256" key="11">
    <source>
        <dbReference type="SAM" id="MobiDB-lite"/>
    </source>
</evidence>
<dbReference type="InterPro" id="IPR016132">
    <property type="entry name" value="Phyto_chromo_attachment"/>
</dbReference>
<name>A0A5M6INW8_9PROT</name>
<dbReference type="PROSITE" id="PS50109">
    <property type="entry name" value="HIS_KIN"/>
    <property type="match status" value="1"/>
</dbReference>
<dbReference type="InterPro" id="IPR013654">
    <property type="entry name" value="PAS_2"/>
</dbReference>
<evidence type="ECO:0000259" key="13">
    <source>
        <dbReference type="PROSITE" id="PS50109"/>
    </source>
</evidence>
<dbReference type="PROSITE" id="PS50046">
    <property type="entry name" value="PHYTOCHROME_2"/>
    <property type="match status" value="1"/>
</dbReference>
<dbReference type="EC" id="2.7.13.3" evidence="3"/>
<dbReference type="InterPro" id="IPR050351">
    <property type="entry name" value="BphY/WalK/GraS-like"/>
</dbReference>
<keyword evidence="10" id="KW-0675">Receptor</keyword>
<dbReference type="Pfam" id="PF08446">
    <property type="entry name" value="PAS_2"/>
    <property type="match status" value="1"/>
</dbReference>
<dbReference type="Proteomes" id="UP000325255">
    <property type="component" value="Unassembled WGS sequence"/>
</dbReference>
<evidence type="ECO:0000256" key="7">
    <source>
        <dbReference type="ARBA" id="ARBA00022679"/>
    </source>
</evidence>
<feature type="domain" description="Phytochrome chromophore attachment site" evidence="12">
    <location>
        <begin position="158"/>
        <end position="313"/>
    </location>
</feature>
<dbReference type="InterPro" id="IPR005467">
    <property type="entry name" value="His_kinase_dom"/>
</dbReference>
<dbReference type="SUPFAM" id="SSF47384">
    <property type="entry name" value="Homodimeric domain of signal transducing histidine kinase"/>
    <property type="match status" value="1"/>
</dbReference>
<evidence type="ECO:0000256" key="6">
    <source>
        <dbReference type="ARBA" id="ARBA00022606"/>
    </source>
</evidence>
<dbReference type="InterPro" id="IPR029016">
    <property type="entry name" value="GAF-like_dom_sf"/>
</dbReference>
<dbReference type="InterPro" id="IPR013515">
    <property type="entry name" value="Phytochrome_cen-reg"/>
</dbReference>
<dbReference type="InterPro" id="IPR001294">
    <property type="entry name" value="Phytochrome"/>
</dbReference>
<evidence type="ECO:0000256" key="3">
    <source>
        <dbReference type="ARBA" id="ARBA00012438"/>
    </source>
</evidence>
<dbReference type="AlphaFoldDB" id="A0A5M6INW8"/>
<dbReference type="Gene3D" id="3.30.450.40">
    <property type="match status" value="1"/>
</dbReference>
<evidence type="ECO:0000313" key="15">
    <source>
        <dbReference type="Proteomes" id="UP000325255"/>
    </source>
</evidence>
<dbReference type="InterPro" id="IPR035965">
    <property type="entry name" value="PAS-like_dom_sf"/>
</dbReference>
<dbReference type="SMART" id="SM00388">
    <property type="entry name" value="HisKA"/>
    <property type="match status" value="1"/>
</dbReference>
<dbReference type="GO" id="GO:0007234">
    <property type="term" value="P:osmosensory signaling via phosphorelay pathway"/>
    <property type="evidence" value="ECO:0007669"/>
    <property type="project" value="TreeGrafter"/>
</dbReference>
<dbReference type="InterPro" id="IPR003594">
    <property type="entry name" value="HATPase_dom"/>
</dbReference>
<evidence type="ECO:0000256" key="2">
    <source>
        <dbReference type="ARBA" id="ARBA00006402"/>
    </source>
</evidence>
<dbReference type="PANTHER" id="PTHR42878">
    <property type="entry name" value="TWO-COMPONENT HISTIDINE KINASE"/>
    <property type="match status" value="1"/>
</dbReference>
<dbReference type="Gene3D" id="1.10.287.130">
    <property type="match status" value="1"/>
</dbReference>
<accession>A0A5M6INW8</accession>
<keyword evidence="8" id="KW-0418">Kinase</keyword>
<dbReference type="GO" id="GO:0000155">
    <property type="term" value="F:phosphorelay sensor kinase activity"/>
    <property type="evidence" value="ECO:0007669"/>
    <property type="project" value="InterPro"/>
</dbReference>
<proteinExistence type="inferred from homology"/>
<gene>
    <name evidence="14" type="ORF">F1189_21910</name>
</gene>
<dbReference type="SUPFAM" id="SSF55785">
    <property type="entry name" value="PYP-like sensor domain (PAS domain)"/>
    <property type="match status" value="1"/>
</dbReference>
<feature type="domain" description="Histidine kinase" evidence="13">
    <location>
        <begin position="535"/>
        <end position="753"/>
    </location>
</feature>
<evidence type="ECO:0000256" key="9">
    <source>
        <dbReference type="ARBA" id="ARBA00022991"/>
    </source>
</evidence>
<dbReference type="Pfam" id="PF00512">
    <property type="entry name" value="HisKA"/>
    <property type="match status" value="1"/>
</dbReference>
<feature type="region of interest" description="Disordered" evidence="11">
    <location>
        <begin position="737"/>
        <end position="759"/>
    </location>
</feature>
<keyword evidence="15" id="KW-1185">Reference proteome</keyword>
<evidence type="ECO:0000256" key="10">
    <source>
        <dbReference type="ARBA" id="ARBA00023170"/>
    </source>
</evidence>
<evidence type="ECO:0000313" key="14">
    <source>
        <dbReference type="EMBL" id="KAA5609950.1"/>
    </source>
</evidence>
<keyword evidence="6" id="KW-0716">Sensory transduction</keyword>
<dbReference type="GO" id="GO:0030295">
    <property type="term" value="F:protein kinase activator activity"/>
    <property type="evidence" value="ECO:0007669"/>
    <property type="project" value="TreeGrafter"/>
</dbReference>
<dbReference type="SUPFAM" id="SSF55874">
    <property type="entry name" value="ATPase domain of HSP90 chaperone/DNA topoisomerase II/histidine kinase"/>
    <property type="match status" value="1"/>
</dbReference>
<dbReference type="Pfam" id="PF01590">
    <property type="entry name" value="GAF"/>
    <property type="match status" value="1"/>
</dbReference>
<comment type="similarity">
    <text evidence="2">In the N-terminal section; belongs to the phytochrome family.</text>
</comment>
<sequence>MQHEAGAADAVVTAANVDLSNCDRELVHMPGLIQPHGVMLVLRPSDLGLLQASANMADLFGIPVPDLLSRGLPALLGDELAAALGAAIRQAGERLDRGPAHLLEVPAAPGRDAFDAMAHRAGDVLILELERRGAADLPMLNPYADLADCTGQLQSAASLQGFLEAAVTQVRAFTGFDRVMAYSFTADGSGAVVAEAIRDGLNPYLGQHFPASDIPAPARRLFALSWLRHLPNVDYTPVPLLPPSDQPVDMSRAILRHVSVMYSSYLKNMRAHATMVMPLMKDSALWGLISCMHHAAPLHVPCRTRTAVELLAHMVSSLMAEQEERDTAAYRGRMGDAIIVLHRQMEDESDHRRGLCRGDVTLLGWLDATGAALVTEGGVMLLGTTPSETEVRGIAAWLDEQDDTGPVFATDGLAEAYPPARSFQQAASGLLAARLMRSRQEFVMWFRPELVQTVSWAGDPRKPVQIDVVDGEARLTPRTSFDLWKEDVRGRSRPWLACEVEAAGSLRQAIAEVVLLRLNEELRKSNTELDSFAYVASHDLKEPLRGIHNFAHFLDESAHEKLNEEERGRIETILRLTRRMDDLTDALLQYSRVGRTEVVLQPVDLDALLRAVLEQLAPRIAEGGVEIRVPRPLPKALGDPVRLTEVLTNLIVNALKFTERPAGERWIEIGWREENGQRLFCIRDNGIGIAPQHLETVFQIFRRLHGRDKFGGGTGAGLTIARRMVERLGGRLWAESDGPGQGTSFLFTLAGTPEGENRP</sequence>
<dbReference type="Gene3D" id="3.30.450.270">
    <property type="match status" value="1"/>
</dbReference>
<dbReference type="GO" id="GO:0006355">
    <property type="term" value="P:regulation of DNA-templated transcription"/>
    <property type="evidence" value="ECO:0007669"/>
    <property type="project" value="InterPro"/>
</dbReference>
<dbReference type="OrthoDB" id="5287260at2"/>
<dbReference type="Pfam" id="PF00360">
    <property type="entry name" value="PHY"/>
    <property type="match status" value="1"/>
</dbReference>
<evidence type="ECO:0000256" key="1">
    <source>
        <dbReference type="ARBA" id="ARBA00000085"/>
    </source>
</evidence>
<dbReference type="PANTHER" id="PTHR42878:SF15">
    <property type="entry name" value="BACTERIOPHYTOCHROME"/>
    <property type="match status" value="1"/>
</dbReference>
<dbReference type="InterPro" id="IPR043150">
    <property type="entry name" value="Phytochrome_PHY_sf"/>
</dbReference>
<dbReference type="RefSeq" id="WP_150043017.1">
    <property type="nucleotide sequence ID" value="NZ_OW485601.1"/>
</dbReference>
<dbReference type="EMBL" id="VWPK01000041">
    <property type="protein sequence ID" value="KAA5609950.1"/>
    <property type="molecule type" value="Genomic_DNA"/>
</dbReference>
<comment type="catalytic activity">
    <reaction evidence="1">
        <text>ATP + protein L-histidine = ADP + protein N-phospho-L-histidine.</text>
        <dbReference type="EC" id="2.7.13.3"/>
    </reaction>
</comment>
<dbReference type="SMART" id="SM00387">
    <property type="entry name" value="HATPase_c"/>
    <property type="match status" value="1"/>
</dbReference>
<dbReference type="Pfam" id="PF02518">
    <property type="entry name" value="HATPase_c"/>
    <property type="match status" value="1"/>
</dbReference>
<dbReference type="InterPro" id="IPR003661">
    <property type="entry name" value="HisK_dim/P_dom"/>
</dbReference>
<dbReference type="GO" id="GO:0009584">
    <property type="term" value="P:detection of visible light"/>
    <property type="evidence" value="ECO:0007669"/>
    <property type="project" value="InterPro"/>
</dbReference>
<dbReference type="PRINTS" id="PR01033">
    <property type="entry name" value="PHYTOCHROME"/>
</dbReference>
<reference evidence="14 15" key="1">
    <citation type="submission" date="2019-09" db="EMBL/GenBank/DDBJ databases">
        <title>Genome sequence of Rhodovastum atsumiense, a diverse member of the Acetobacteraceae family of non-sulfur purple photosynthetic bacteria.</title>
        <authorList>
            <person name="Meyer T."/>
            <person name="Kyndt J."/>
        </authorList>
    </citation>
    <scope>NUCLEOTIDE SEQUENCE [LARGE SCALE GENOMIC DNA]</scope>
    <source>
        <strain evidence="14 15">DSM 21279</strain>
    </source>
</reference>
<dbReference type="GO" id="GO:0000156">
    <property type="term" value="F:phosphorelay response regulator activity"/>
    <property type="evidence" value="ECO:0007669"/>
    <property type="project" value="TreeGrafter"/>
</dbReference>
<evidence type="ECO:0000256" key="4">
    <source>
        <dbReference type="ARBA" id="ARBA00022543"/>
    </source>
</evidence>
<keyword evidence="5" id="KW-0597">Phosphoprotein</keyword>
<dbReference type="SUPFAM" id="SSF55781">
    <property type="entry name" value="GAF domain-like"/>
    <property type="match status" value="2"/>
</dbReference>
<dbReference type="InterPro" id="IPR003018">
    <property type="entry name" value="GAF"/>
</dbReference>
<dbReference type="Gene3D" id="3.30.565.10">
    <property type="entry name" value="Histidine kinase-like ATPase, C-terminal domain"/>
    <property type="match status" value="1"/>
</dbReference>
<keyword evidence="4" id="KW-0600">Photoreceptor protein</keyword>